<evidence type="ECO:0000313" key="3">
    <source>
        <dbReference type="Proteomes" id="UP000424872"/>
    </source>
</evidence>
<keyword evidence="2" id="KW-0614">Plasmid</keyword>
<feature type="transmembrane region" description="Helical" evidence="1">
    <location>
        <begin position="113"/>
        <end position="139"/>
    </location>
</feature>
<dbReference type="EMBL" id="CP024638">
    <property type="protein sequence ID" value="QGR09531.1"/>
    <property type="molecule type" value="Genomic_DNA"/>
</dbReference>
<evidence type="ECO:0000313" key="2">
    <source>
        <dbReference type="EMBL" id="QGR09531.1"/>
    </source>
</evidence>
<geneLocation type="plasmid" evidence="3">
    <name>pmsr2b</name>
</geneLocation>
<dbReference type="Proteomes" id="UP000424872">
    <property type="component" value="Plasmid pMSR2B"/>
</dbReference>
<reference evidence="3" key="1">
    <citation type="submission" date="2017-11" db="EMBL/GenBank/DDBJ databases">
        <title>Genome sequence of Pantoea sp. MSR2.</title>
        <authorList>
            <person name="Nascimento F.X."/>
        </authorList>
    </citation>
    <scope>NUCLEOTIDE SEQUENCE [LARGE SCALE GENOMIC DNA]</scope>
    <source>
        <strain evidence="3">MSR2</strain>
        <plasmid evidence="3">pmsr2b</plasmid>
    </source>
</reference>
<keyword evidence="1" id="KW-1133">Transmembrane helix</keyword>
<sequence length="187" mass="20323">MDAVSLVMSLANVVPAVLQWLGHENAAGNAAQILSTVRDITGEKHDEAAIKMLRNNPTMVQALTAALYRHQEALMEMETRATISRENNAAAVNQTMQVESSALHWPTYSWRPFIGFCFGATAICSSLTVAMCYLGVMFFQADSQILSVLPGMIGAEAGIMATMSPVLGIASWFRGKMQINQEMAGHR</sequence>
<dbReference type="AlphaFoldDB" id="A0AAP9HAI9"/>
<keyword evidence="1" id="KW-0812">Transmembrane</keyword>
<name>A0AAP9HAI9_9GAMM</name>
<dbReference type="KEGG" id="ppho:CTZ24_23990"/>
<keyword evidence="1" id="KW-0472">Membrane</keyword>
<gene>
    <name evidence="2" type="ORF">CTZ24_23990</name>
</gene>
<organism evidence="2 3">
    <name type="scientific">Pantoea phytobeneficialis</name>
    <dbReference type="NCBI Taxonomy" id="2052056"/>
    <lineage>
        <taxon>Bacteria</taxon>
        <taxon>Pseudomonadati</taxon>
        <taxon>Pseudomonadota</taxon>
        <taxon>Gammaproteobacteria</taxon>
        <taxon>Enterobacterales</taxon>
        <taxon>Erwiniaceae</taxon>
        <taxon>Pantoea</taxon>
    </lineage>
</organism>
<evidence type="ECO:0000256" key="1">
    <source>
        <dbReference type="SAM" id="Phobius"/>
    </source>
</evidence>
<feature type="transmembrane region" description="Helical" evidence="1">
    <location>
        <begin position="151"/>
        <end position="173"/>
    </location>
</feature>
<protein>
    <submittedName>
        <fullName evidence="2">Uncharacterized protein</fullName>
    </submittedName>
</protein>
<accession>A0AAP9HAI9</accession>
<proteinExistence type="predicted"/>